<protein>
    <recommendedName>
        <fullName evidence="9">Bax inhibitor 1</fullName>
    </recommendedName>
</protein>
<evidence type="ECO:0000256" key="4">
    <source>
        <dbReference type="ARBA" id="ARBA00022989"/>
    </source>
</evidence>
<comment type="caution">
    <text evidence="7">The sequence shown here is derived from an EMBL/GenBank/DDBJ whole genome shotgun (WGS) entry which is preliminary data.</text>
</comment>
<comment type="subcellular location">
    <subcellularLocation>
        <location evidence="1">Membrane</location>
        <topology evidence="1">Multi-pass membrane protein</topology>
    </subcellularLocation>
</comment>
<dbReference type="InterPro" id="IPR006214">
    <property type="entry name" value="Bax_inhibitor_1-related"/>
</dbReference>
<dbReference type="PANTHER" id="PTHR23291:SF32">
    <property type="entry name" value="BAX INHIBITOR 1"/>
    <property type="match status" value="1"/>
</dbReference>
<feature type="transmembrane region" description="Helical" evidence="6">
    <location>
        <begin position="44"/>
        <end position="64"/>
    </location>
</feature>
<accession>A0ABQ8EY40</accession>
<feature type="transmembrane region" description="Helical" evidence="6">
    <location>
        <begin position="106"/>
        <end position="125"/>
    </location>
</feature>
<reference evidence="7 8" key="1">
    <citation type="submission" date="2021-02" db="EMBL/GenBank/DDBJ databases">
        <title>Variation within the Batrachochytrium salamandrivorans European outbreak.</title>
        <authorList>
            <person name="Kelly M."/>
            <person name="Pasmans F."/>
            <person name="Shea T.P."/>
            <person name="Munoz J.F."/>
            <person name="Carranza S."/>
            <person name="Cuomo C.A."/>
            <person name="Martel A."/>
        </authorList>
    </citation>
    <scope>NUCLEOTIDE SEQUENCE [LARGE SCALE GENOMIC DNA]</scope>
    <source>
        <strain evidence="7 8">AMFP18/2</strain>
    </source>
</reference>
<organism evidence="7 8">
    <name type="scientific">Batrachochytrium salamandrivorans</name>
    <dbReference type="NCBI Taxonomy" id="1357716"/>
    <lineage>
        <taxon>Eukaryota</taxon>
        <taxon>Fungi</taxon>
        <taxon>Fungi incertae sedis</taxon>
        <taxon>Chytridiomycota</taxon>
        <taxon>Chytridiomycota incertae sedis</taxon>
        <taxon>Chytridiomycetes</taxon>
        <taxon>Rhizophydiales</taxon>
        <taxon>Rhizophydiales incertae sedis</taxon>
        <taxon>Batrachochytrium</taxon>
    </lineage>
</organism>
<keyword evidence="5 6" id="KW-0472">Membrane</keyword>
<comment type="similarity">
    <text evidence="2 6">Belongs to the BI1 family.</text>
</comment>
<name>A0ABQ8EY40_9FUNG</name>
<dbReference type="PANTHER" id="PTHR23291">
    <property type="entry name" value="BAX INHIBITOR-RELATED"/>
    <property type="match status" value="1"/>
</dbReference>
<evidence type="ECO:0000256" key="5">
    <source>
        <dbReference type="ARBA" id="ARBA00023136"/>
    </source>
</evidence>
<dbReference type="Pfam" id="PF01027">
    <property type="entry name" value="Bax1-I"/>
    <property type="match status" value="1"/>
</dbReference>
<keyword evidence="8" id="KW-1185">Reference proteome</keyword>
<dbReference type="Proteomes" id="UP001648503">
    <property type="component" value="Unassembled WGS sequence"/>
</dbReference>
<gene>
    <name evidence="7" type="ORF">BASA50_001385</name>
</gene>
<evidence type="ECO:0000256" key="3">
    <source>
        <dbReference type="ARBA" id="ARBA00022692"/>
    </source>
</evidence>
<evidence type="ECO:0000313" key="7">
    <source>
        <dbReference type="EMBL" id="KAH6587252.1"/>
    </source>
</evidence>
<evidence type="ECO:0008006" key="9">
    <source>
        <dbReference type="Google" id="ProtNLM"/>
    </source>
</evidence>
<proteinExistence type="inferred from homology"/>
<evidence type="ECO:0000256" key="6">
    <source>
        <dbReference type="RuleBase" id="RU004379"/>
    </source>
</evidence>
<evidence type="ECO:0000256" key="2">
    <source>
        <dbReference type="ARBA" id="ARBA00010350"/>
    </source>
</evidence>
<dbReference type="EMBL" id="JAFCIX010000567">
    <property type="protein sequence ID" value="KAH6587252.1"/>
    <property type="molecule type" value="Genomic_DNA"/>
</dbReference>
<feature type="transmembrane region" description="Helical" evidence="6">
    <location>
        <begin position="12"/>
        <end position="32"/>
    </location>
</feature>
<evidence type="ECO:0000256" key="1">
    <source>
        <dbReference type="ARBA" id="ARBA00004141"/>
    </source>
</evidence>
<keyword evidence="4 6" id="KW-1133">Transmembrane helix</keyword>
<keyword evidence="3 6" id="KW-0812">Transmembrane</keyword>
<feature type="transmembrane region" description="Helical" evidence="6">
    <location>
        <begin position="160"/>
        <end position="178"/>
    </location>
</feature>
<evidence type="ECO:0000313" key="8">
    <source>
        <dbReference type="Proteomes" id="UP001648503"/>
    </source>
</evidence>
<feature type="transmembrane region" description="Helical" evidence="6">
    <location>
        <begin position="132"/>
        <end position="154"/>
    </location>
</feature>
<feature type="transmembrane region" description="Helical" evidence="6">
    <location>
        <begin position="76"/>
        <end position="94"/>
    </location>
</feature>
<sequence length="235" mass="25879">MNSLRMNISPAVHGHLINVYQTLAAMLGWAAVGSVVHSSSVIPGLSGGILSFIACLLCLVAFMMTTPTQENAQLRSTTLFALAFFKGLTIGPLIDAVSRVNPNTVWVAISATAVIFVCFTLSVLYSPRRQVFLTMGVLSSILGTLGWVSLINFFVRSPALFSMELYLGLVGFLVFVVYDTQVIIQKAENGSKDYQTHSLELFTDAVGIFVRILSILNKRQADRDNDDRRRRNKNR</sequence>